<reference evidence="7" key="1">
    <citation type="submission" date="2018-02" db="EMBL/GenBank/DDBJ databases">
        <authorList>
            <person name="Hausmann B."/>
        </authorList>
    </citation>
    <scope>NUCLEOTIDE SEQUENCE [LARGE SCALE GENOMIC DNA]</scope>
    <source>
        <strain evidence="7">Peat soil MAG SbA1</strain>
    </source>
</reference>
<evidence type="ECO:0000259" key="5">
    <source>
        <dbReference type="Pfam" id="PF05193"/>
    </source>
</evidence>
<dbReference type="AlphaFoldDB" id="A0A2U3KU58"/>
<dbReference type="Proteomes" id="UP000238701">
    <property type="component" value="Unassembled WGS sequence"/>
</dbReference>
<dbReference type="Pfam" id="PF00675">
    <property type="entry name" value="Peptidase_M16"/>
    <property type="match status" value="1"/>
</dbReference>
<dbReference type="InterPro" id="IPR001431">
    <property type="entry name" value="Pept_M16_Zn_BS"/>
</dbReference>
<dbReference type="EC" id="3.4.24.-" evidence="6"/>
<dbReference type="PANTHER" id="PTHR11851:SF49">
    <property type="entry name" value="MITOCHONDRIAL-PROCESSING PEPTIDASE SUBUNIT ALPHA"/>
    <property type="match status" value="1"/>
</dbReference>
<dbReference type="PROSITE" id="PS00143">
    <property type="entry name" value="INSULINASE"/>
    <property type="match status" value="1"/>
</dbReference>
<sequence length="425" mass="47861">MAREVRSIRRQALPNGLTIITEQMPHIRSASIGIWLETGSRDEDAEWNGISHFIEHMVFKGTQHRTAEEIARQVDSIGGNMDAFTAKECICFNVKVLDEHIPTALDILSDLVLNPVFDAADIVRERGVILEEIKMDEDNPDYLVHEIFTQNFWKDHPLGKPILGTKETVKRFERQTVLDAYARRFVPGNIIVSAAGNLDHERFVELVTRQFEHMKPMKNGFHSSAPKIAARIILRNKKALEQVQLCLGVPAHPIAHEKRHAGYVLNTLLGGGMSSRLFQNIRERQGLVYSIYSDLNPYRDTGCLAVYAGTSLASAAKVVQSVVSEFRKLKTEAVQEEELRRAKAQLKGSLMLSLESSTARMSNLARQEMYFERYYDLDELIERIEAVTAEDLANLANEFFKTEAVAVTVLGNLPGLKITRGQLAC</sequence>
<organism evidence="6 7">
    <name type="scientific">Candidatus Sulfotelmatobacter kueseliae</name>
    <dbReference type="NCBI Taxonomy" id="2042962"/>
    <lineage>
        <taxon>Bacteria</taxon>
        <taxon>Pseudomonadati</taxon>
        <taxon>Acidobacteriota</taxon>
        <taxon>Terriglobia</taxon>
        <taxon>Terriglobales</taxon>
        <taxon>Candidatus Korobacteraceae</taxon>
        <taxon>Candidatus Sulfotelmatobacter</taxon>
    </lineage>
</organism>
<dbReference type="GO" id="GO:0006508">
    <property type="term" value="P:proteolysis"/>
    <property type="evidence" value="ECO:0007669"/>
    <property type="project" value="UniProtKB-KW"/>
</dbReference>
<dbReference type="EMBL" id="OMOD01000142">
    <property type="protein sequence ID" value="SPF43194.1"/>
    <property type="molecule type" value="Genomic_DNA"/>
</dbReference>
<dbReference type="InterPro" id="IPR050361">
    <property type="entry name" value="MPP/UQCRC_Complex"/>
</dbReference>
<feature type="domain" description="Peptidase M16 N-terminal" evidence="4">
    <location>
        <begin position="19"/>
        <end position="166"/>
    </location>
</feature>
<dbReference type="SUPFAM" id="SSF63411">
    <property type="entry name" value="LuxS/MPP-like metallohydrolase"/>
    <property type="match status" value="2"/>
</dbReference>
<dbReference type="OrthoDB" id="9811314at2"/>
<dbReference type="Gene3D" id="3.30.830.10">
    <property type="entry name" value="Metalloenzyme, LuxS/M16 peptidase-like"/>
    <property type="match status" value="2"/>
</dbReference>
<evidence type="ECO:0000259" key="4">
    <source>
        <dbReference type="Pfam" id="PF00675"/>
    </source>
</evidence>
<dbReference type="PANTHER" id="PTHR11851">
    <property type="entry name" value="METALLOPROTEASE"/>
    <property type="match status" value="1"/>
</dbReference>
<dbReference type="GO" id="GO:0004222">
    <property type="term" value="F:metalloendopeptidase activity"/>
    <property type="evidence" value="ECO:0007669"/>
    <property type="project" value="InterPro"/>
</dbReference>
<evidence type="ECO:0000256" key="2">
    <source>
        <dbReference type="ARBA" id="ARBA00007261"/>
    </source>
</evidence>
<evidence type="ECO:0000256" key="3">
    <source>
        <dbReference type="RuleBase" id="RU004447"/>
    </source>
</evidence>
<dbReference type="InterPro" id="IPR011249">
    <property type="entry name" value="Metalloenz_LuxS/M16"/>
</dbReference>
<name>A0A2U3KU58_9BACT</name>
<evidence type="ECO:0000313" key="7">
    <source>
        <dbReference type="Proteomes" id="UP000238701"/>
    </source>
</evidence>
<feature type="domain" description="Peptidase M16 C-terminal" evidence="5">
    <location>
        <begin position="172"/>
        <end position="346"/>
    </location>
</feature>
<dbReference type="InterPro" id="IPR007863">
    <property type="entry name" value="Peptidase_M16_C"/>
</dbReference>
<gene>
    <name evidence="6" type="primary">ymxG</name>
    <name evidence="6" type="ORF">SBA1_480064</name>
</gene>
<dbReference type="Pfam" id="PF05193">
    <property type="entry name" value="Peptidase_M16_C"/>
    <property type="match status" value="1"/>
</dbReference>
<dbReference type="GO" id="GO:0046872">
    <property type="term" value="F:metal ion binding"/>
    <property type="evidence" value="ECO:0007669"/>
    <property type="project" value="InterPro"/>
</dbReference>
<evidence type="ECO:0000256" key="1">
    <source>
        <dbReference type="ARBA" id="ARBA00001947"/>
    </source>
</evidence>
<accession>A0A2U3KU58</accession>
<keyword evidence="6" id="KW-0378">Hydrolase</keyword>
<evidence type="ECO:0000313" key="6">
    <source>
        <dbReference type="EMBL" id="SPF43194.1"/>
    </source>
</evidence>
<dbReference type="InterPro" id="IPR011765">
    <property type="entry name" value="Pept_M16_N"/>
</dbReference>
<dbReference type="FunFam" id="3.30.830.10:FF:000008">
    <property type="entry name" value="Mitochondrial-processing peptidase subunit beta"/>
    <property type="match status" value="1"/>
</dbReference>
<keyword evidence="6" id="KW-0645">Protease</keyword>
<protein>
    <submittedName>
        <fullName evidence="6">Uncharacterized zinc protease YmxG</fullName>
        <ecNumber evidence="6">3.4.24.-</ecNumber>
    </submittedName>
</protein>
<comment type="cofactor">
    <cofactor evidence="1">
        <name>Zn(2+)</name>
        <dbReference type="ChEBI" id="CHEBI:29105"/>
    </cofactor>
</comment>
<proteinExistence type="inferred from homology"/>
<comment type="similarity">
    <text evidence="2 3">Belongs to the peptidase M16 family.</text>
</comment>